<evidence type="ECO:0000313" key="3">
    <source>
        <dbReference type="Proteomes" id="UP000237105"/>
    </source>
</evidence>
<gene>
    <name evidence="2" type="ORF">PanWU01x14_219950</name>
</gene>
<keyword evidence="3" id="KW-1185">Reference proteome</keyword>
<evidence type="ECO:0000256" key="1">
    <source>
        <dbReference type="SAM" id="MobiDB-lite"/>
    </source>
</evidence>
<sequence>MNEVGRRSSLVVVHGSDSRGESNQPTSPLALLYSLPLLSFTLLQENGGQRERKKAKVIYRERA</sequence>
<dbReference type="AlphaFoldDB" id="A0A2P5BQH9"/>
<accession>A0A2P5BQH9</accession>
<dbReference type="Proteomes" id="UP000237105">
    <property type="component" value="Unassembled WGS sequence"/>
</dbReference>
<organism evidence="2 3">
    <name type="scientific">Parasponia andersonii</name>
    <name type="common">Sponia andersonii</name>
    <dbReference type="NCBI Taxonomy" id="3476"/>
    <lineage>
        <taxon>Eukaryota</taxon>
        <taxon>Viridiplantae</taxon>
        <taxon>Streptophyta</taxon>
        <taxon>Embryophyta</taxon>
        <taxon>Tracheophyta</taxon>
        <taxon>Spermatophyta</taxon>
        <taxon>Magnoliopsida</taxon>
        <taxon>eudicotyledons</taxon>
        <taxon>Gunneridae</taxon>
        <taxon>Pentapetalae</taxon>
        <taxon>rosids</taxon>
        <taxon>fabids</taxon>
        <taxon>Rosales</taxon>
        <taxon>Cannabaceae</taxon>
        <taxon>Parasponia</taxon>
    </lineage>
</organism>
<comment type="caution">
    <text evidence="2">The sequence shown here is derived from an EMBL/GenBank/DDBJ whole genome shotgun (WGS) entry which is preliminary data.</text>
</comment>
<proteinExistence type="predicted"/>
<dbReference type="EMBL" id="JXTB01000239">
    <property type="protein sequence ID" value="PON50984.1"/>
    <property type="molecule type" value="Genomic_DNA"/>
</dbReference>
<evidence type="ECO:0000313" key="2">
    <source>
        <dbReference type="EMBL" id="PON50984.1"/>
    </source>
</evidence>
<reference evidence="3" key="1">
    <citation type="submission" date="2016-06" db="EMBL/GenBank/DDBJ databases">
        <title>Parallel loss of symbiosis genes in relatives of nitrogen-fixing non-legume Parasponia.</title>
        <authorList>
            <person name="Van Velzen R."/>
            <person name="Holmer R."/>
            <person name="Bu F."/>
            <person name="Rutten L."/>
            <person name="Van Zeijl A."/>
            <person name="Liu W."/>
            <person name="Santuari L."/>
            <person name="Cao Q."/>
            <person name="Sharma T."/>
            <person name="Shen D."/>
            <person name="Roswanjaya Y."/>
            <person name="Wardhani T."/>
            <person name="Kalhor M.S."/>
            <person name="Jansen J."/>
            <person name="Van den Hoogen J."/>
            <person name="Gungor B."/>
            <person name="Hartog M."/>
            <person name="Hontelez J."/>
            <person name="Verver J."/>
            <person name="Yang W.-C."/>
            <person name="Schijlen E."/>
            <person name="Repin R."/>
            <person name="Schilthuizen M."/>
            <person name="Schranz E."/>
            <person name="Heidstra R."/>
            <person name="Miyata K."/>
            <person name="Fedorova E."/>
            <person name="Kohlen W."/>
            <person name="Bisseling T."/>
            <person name="Smit S."/>
            <person name="Geurts R."/>
        </authorList>
    </citation>
    <scope>NUCLEOTIDE SEQUENCE [LARGE SCALE GENOMIC DNA]</scope>
    <source>
        <strain evidence="3">cv. WU1-14</strain>
    </source>
</reference>
<name>A0A2P5BQH9_PARAD</name>
<feature type="region of interest" description="Disordered" evidence="1">
    <location>
        <begin position="1"/>
        <end position="26"/>
    </location>
</feature>
<protein>
    <submittedName>
        <fullName evidence="2">Uncharacterized protein</fullName>
    </submittedName>
</protein>